<dbReference type="AlphaFoldDB" id="A0A939J4E1"/>
<keyword evidence="1" id="KW-1133">Transmembrane helix</keyword>
<dbReference type="EMBL" id="JAFLNF010000002">
    <property type="protein sequence ID" value="MBO0344660.1"/>
    <property type="molecule type" value="Genomic_DNA"/>
</dbReference>
<keyword evidence="3" id="KW-1185">Reference proteome</keyword>
<evidence type="ECO:0000256" key="1">
    <source>
        <dbReference type="SAM" id="Phobius"/>
    </source>
</evidence>
<keyword evidence="1" id="KW-0812">Transmembrane</keyword>
<gene>
    <name evidence="2" type="ORF">J0X15_05475</name>
</gene>
<dbReference type="RefSeq" id="WP_206938793.1">
    <property type="nucleotide sequence ID" value="NZ_JAFLNF010000002.1"/>
</dbReference>
<evidence type="ECO:0000313" key="3">
    <source>
        <dbReference type="Proteomes" id="UP000664779"/>
    </source>
</evidence>
<name>A0A939J4E1_9HYPH</name>
<proteinExistence type="predicted"/>
<comment type="caution">
    <text evidence="2">The sequence shown here is derived from an EMBL/GenBank/DDBJ whole genome shotgun (WGS) entry which is preliminary data.</text>
</comment>
<protein>
    <submittedName>
        <fullName evidence="2">Uncharacterized protein</fullName>
    </submittedName>
</protein>
<keyword evidence="1" id="KW-0472">Membrane</keyword>
<evidence type="ECO:0000313" key="2">
    <source>
        <dbReference type="EMBL" id="MBO0344660.1"/>
    </source>
</evidence>
<organism evidence="2 3">
    <name type="scientific">Roseibium limicola</name>
    <dbReference type="NCBI Taxonomy" id="2816037"/>
    <lineage>
        <taxon>Bacteria</taxon>
        <taxon>Pseudomonadati</taxon>
        <taxon>Pseudomonadota</taxon>
        <taxon>Alphaproteobacteria</taxon>
        <taxon>Hyphomicrobiales</taxon>
        <taxon>Stappiaceae</taxon>
        <taxon>Roseibium</taxon>
    </lineage>
</organism>
<sequence>MAAQDELKALFAELDEHTDKALIGLRQVRSSARVSSLESAGSIAAVPLVLGAAFFSLAIVWLKTGSFS</sequence>
<feature type="transmembrane region" description="Helical" evidence="1">
    <location>
        <begin position="40"/>
        <end position="62"/>
    </location>
</feature>
<dbReference type="Proteomes" id="UP000664779">
    <property type="component" value="Unassembled WGS sequence"/>
</dbReference>
<accession>A0A939J4E1</accession>
<reference evidence="2" key="1">
    <citation type="submission" date="2021-03" db="EMBL/GenBank/DDBJ databases">
        <title>Roseibium sp. CAU 1637 isolated from Incheon.</title>
        <authorList>
            <person name="Kim W."/>
        </authorList>
    </citation>
    <scope>NUCLEOTIDE SEQUENCE</scope>
    <source>
        <strain evidence="2">CAU 1637</strain>
    </source>
</reference>